<dbReference type="EMBL" id="HBII01018844">
    <property type="protein sequence ID" value="CAE0349043.1"/>
    <property type="molecule type" value="Transcribed_RNA"/>
</dbReference>
<evidence type="ECO:0000313" key="4">
    <source>
        <dbReference type="EMBL" id="CAE0349042.1"/>
    </source>
</evidence>
<dbReference type="InterPro" id="IPR038495">
    <property type="entry name" value="ATPase_E_C"/>
</dbReference>
<keyword evidence="3" id="KW-0406">Ion transport</keyword>
<evidence type="ECO:0000256" key="2">
    <source>
        <dbReference type="ARBA" id="ARBA00022448"/>
    </source>
</evidence>
<sequence length="235" mass="27071">MDDTEAGSVLESMIQFINNHGEEQADQLRREADQEFTIECEKIIGAGKERLKKIFETRLEKEGIEMKIKRSAAMNKQRIRKMIERNKWAEESFKESQEKLHARLESNTAEHRELLKKLIVQGLIKLMEATVKVQCRQSDEELVEEVLDEAAQLYKDLMKKNVLMLQGREPPLTLEVDKKHYLPEYNPENPANSCLGGVKLSSRKGRIICANTLDQRLQLCYQANISRIAASTKAK</sequence>
<comment type="similarity">
    <text evidence="1">Belongs to the V-ATPase E subunit family.</text>
</comment>
<dbReference type="SUPFAM" id="SSF160527">
    <property type="entry name" value="V-type ATPase subunit E-like"/>
    <property type="match status" value="1"/>
</dbReference>
<dbReference type="PANTHER" id="PTHR45715">
    <property type="entry name" value="ATPASE H+-TRANSPORTING V1 SUBUNIT E1A-RELATED"/>
    <property type="match status" value="1"/>
</dbReference>
<gene>
    <name evidence="4" type="ORF">EHAR0213_LOCUS7954</name>
    <name evidence="5" type="ORF">EHAR0213_LOCUS7955</name>
</gene>
<evidence type="ECO:0000313" key="5">
    <source>
        <dbReference type="EMBL" id="CAE0349043.1"/>
    </source>
</evidence>
<reference evidence="5" key="1">
    <citation type="submission" date="2021-01" db="EMBL/GenBank/DDBJ databases">
        <authorList>
            <person name="Corre E."/>
            <person name="Pelletier E."/>
            <person name="Niang G."/>
            <person name="Scheremetjew M."/>
            <person name="Finn R."/>
            <person name="Kale V."/>
            <person name="Holt S."/>
            <person name="Cochrane G."/>
            <person name="Meng A."/>
            <person name="Brown T."/>
            <person name="Cohen L."/>
        </authorList>
    </citation>
    <scope>NUCLEOTIDE SEQUENCE</scope>
    <source>
        <strain evidence="5">FSP1.4</strain>
    </source>
</reference>
<proteinExistence type="inferred from homology"/>
<dbReference type="Gene3D" id="3.30.2320.30">
    <property type="entry name" value="ATP synthase, E subunit, C-terminal"/>
    <property type="match status" value="1"/>
</dbReference>
<dbReference type="Gene3D" id="6.10.250.1620">
    <property type="match status" value="1"/>
</dbReference>
<keyword evidence="2" id="KW-0813">Transport</keyword>
<name>A0A7S3N9N6_9SPIT</name>
<organism evidence="5">
    <name type="scientific">Euplotes harpa</name>
    <dbReference type="NCBI Taxonomy" id="151035"/>
    <lineage>
        <taxon>Eukaryota</taxon>
        <taxon>Sar</taxon>
        <taxon>Alveolata</taxon>
        <taxon>Ciliophora</taxon>
        <taxon>Intramacronucleata</taxon>
        <taxon>Spirotrichea</taxon>
        <taxon>Hypotrichia</taxon>
        <taxon>Euplotida</taxon>
        <taxon>Euplotidae</taxon>
        <taxon>Euplotes</taxon>
    </lineage>
</organism>
<dbReference type="Pfam" id="PF01991">
    <property type="entry name" value="vATP-synt_E"/>
    <property type="match status" value="1"/>
</dbReference>
<accession>A0A7S3N9N6</accession>
<dbReference type="InterPro" id="IPR002842">
    <property type="entry name" value="ATPase_V1_Esu"/>
</dbReference>
<dbReference type="AlphaFoldDB" id="A0A7S3N9N6"/>
<evidence type="ECO:0000256" key="1">
    <source>
        <dbReference type="ARBA" id="ARBA00005901"/>
    </source>
</evidence>
<dbReference type="EMBL" id="HBII01018843">
    <property type="protein sequence ID" value="CAE0349042.1"/>
    <property type="molecule type" value="Transcribed_RNA"/>
</dbReference>
<dbReference type="GO" id="GO:0033178">
    <property type="term" value="C:proton-transporting two-sector ATPase complex, catalytic domain"/>
    <property type="evidence" value="ECO:0007669"/>
    <property type="project" value="InterPro"/>
</dbReference>
<dbReference type="GO" id="GO:0046961">
    <property type="term" value="F:proton-transporting ATPase activity, rotational mechanism"/>
    <property type="evidence" value="ECO:0007669"/>
    <property type="project" value="InterPro"/>
</dbReference>
<evidence type="ECO:0000256" key="3">
    <source>
        <dbReference type="ARBA" id="ARBA00023065"/>
    </source>
</evidence>
<protein>
    <submittedName>
        <fullName evidence="5">Uncharacterized protein</fullName>
    </submittedName>
</protein>